<comment type="similarity">
    <text evidence="2 7">Belongs to the cytochrome c oxidase subunit 3 family.</text>
</comment>
<keyword evidence="4 7" id="KW-0812">Transmembrane</keyword>
<keyword evidence="3" id="KW-1003">Cell membrane</keyword>
<protein>
    <submittedName>
        <fullName evidence="10">Cytochrome c oxidase subunit 3</fullName>
    </submittedName>
</protein>
<evidence type="ECO:0000256" key="5">
    <source>
        <dbReference type="ARBA" id="ARBA00022989"/>
    </source>
</evidence>
<sequence>MDLTEGTKEQKIGRAKKMMLWFGMISMVMMFAGLASAYIVSKSRPDWLTDFQLPPSLYWSTLVIMISSVTFIMAKNNIAKANRKNASLFLIATLVLGIAFVILQLESFAEIMRAGYFFTGSEGTVTTSMIYVIVVAHLAHLAAGLIVLLVVIYNHFKQRYFPGQMLGIELGATFWHFLDILWVFLFVFLYFFT</sequence>
<comment type="subcellular location">
    <subcellularLocation>
        <location evidence="1 7">Cell membrane</location>
        <topology evidence="1 7">Multi-pass membrane protein</topology>
    </subcellularLocation>
</comment>
<evidence type="ECO:0000256" key="4">
    <source>
        <dbReference type="ARBA" id="ARBA00022692"/>
    </source>
</evidence>
<dbReference type="InterPro" id="IPR035973">
    <property type="entry name" value="Cyt_c_oxidase_su3-like_sf"/>
</dbReference>
<dbReference type="InterPro" id="IPR013833">
    <property type="entry name" value="Cyt_c_oxidase_su3_a-hlx"/>
</dbReference>
<dbReference type="CDD" id="cd00386">
    <property type="entry name" value="Heme_Cu_Oxidase_III_like"/>
    <property type="match status" value="1"/>
</dbReference>
<feature type="transmembrane region" description="Helical" evidence="8">
    <location>
        <begin position="129"/>
        <end position="153"/>
    </location>
</feature>
<evidence type="ECO:0000313" key="10">
    <source>
        <dbReference type="EMBL" id="MCF4100171.1"/>
    </source>
</evidence>
<comment type="caution">
    <text evidence="10">The sequence shown here is derived from an EMBL/GenBank/DDBJ whole genome shotgun (WGS) entry which is preliminary data.</text>
</comment>
<evidence type="ECO:0000313" key="11">
    <source>
        <dbReference type="Proteomes" id="UP001179363"/>
    </source>
</evidence>
<keyword evidence="11" id="KW-1185">Reference proteome</keyword>
<gene>
    <name evidence="10" type="ORF">L1I30_00690</name>
</gene>
<dbReference type="Pfam" id="PF00510">
    <property type="entry name" value="COX3"/>
    <property type="match status" value="1"/>
</dbReference>
<proteinExistence type="inferred from homology"/>
<evidence type="ECO:0000256" key="3">
    <source>
        <dbReference type="ARBA" id="ARBA00022475"/>
    </source>
</evidence>
<evidence type="ECO:0000256" key="8">
    <source>
        <dbReference type="SAM" id="Phobius"/>
    </source>
</evidence>
<feature type="transmembrane region" description="Helical" evidence="8">
    <location>
        <begin position="86"/>
        <end position="109"/>
    </location>
</feature>
<dbReference type="SUPFAM" id="SSF81452">
    <property type="entry name" value="Cytochrome c oxidase subunit III-like"/>
    <property type="match status" value="1"/>
</dbReference>
<evidence type="ECO:0000256" key="7">
    <source>
        <dbReference type="RuleBase" id="RU003376"/>
    </source>
</evidence>
<dbReference type="Proteomes" id="UP001179363">
    <property type="component" value="Unassembled WGS sequence"/>
</dbReference>
<accession>A0ABS9EFD8</accession>
<evidence type="ECO:0000256" key="6">
    <source>
        <dbReference type="ARBA" id="ARBA00023136"/>
    </source>
</evidence>
<evidence type="ECO:0000256" key="2">
    <source>
        <dbReference type="ARBA" id="ARBA00010581"/>
    </source>
</evidence>
<feature type="transmembrane region" description="Helical" evidence="8">
    <location>
        <begin position="174"/>
        <end position="192"/>
    </location>
</feature>
<keyword evidence="6 8" id="KW-0472">Membrane</keyword>
<organism evidence="10 11">
    <name type="scientific">Gillisia lutea</name>
    <dbReference type="NCBI Taxonomy" id="2909668"/>
    <lineage>
        <taxon>Bacteria</taxon>
        <taxon>Pseudomonadati</taxon>
        <taxon>Bacteroidota</taxon>
        <taxon>Flavobacteriia</taxon>
        <taxon>Flavobacteriales</taxon>
        <taxon>Flavobacteriaceae</taxon>
        <taxon>Gillisia</taxon>
    </lineage>
</organism>
<dbReference type="Gene3D" id="1.20.120.80">
    <property type="entry name" value="Cytochrome c oxidase, subunit III, four-helix bundle"/>
    <property type="match status" value="1"/>
</dbReference>
<dbReference type="PANTHER" id="PTHR11403:SF2">
    <property type="entry name" value="CYTOCHROME BO(3) UBIQUINOL OXIDASE SUBUNIT 3"/>
    <property type="match status" value="1"/>
</dbReference>
<evidence type="ECO:0000259" key="9">
    <source>
        <dbReference type="PROSITE" id="PS50253"/>
    </source>
</evidence>
<name>A0ABS9EFD8_9FLAO</name>
<dbReference type="RefSeq" id="WP_236132326.1">
    <property type="nucleotide sequence ID" value="NZ_JAKGTH010000006.1"/>
</dbReference>
<dbReference type="PANTHER" id="PTHR11403">
    <property type="entry name" value="CYTOCHROME C OXIDASE SUBUNIT III"/>
    <property type="match status" value="1"/>
</dbReference>
<feature type="transmembrane region" description="Helical" evidence="8">
    <location>
        <begin position="56"/>
        <end position="74"/>
    </location>
</feature>
<feature type="transmembrane region" description="Helical" evidence="8">
    <location>
        <begin position="20"/>
        <end position="41"/>
    </location>
</feature>
<feature type="domain" description="Heme-copper oxidase subunit III family profile" evidence="9">
    <location>
        <begin position="1"/>
        <end position="193"/>
    </location>
</feature>
<dbReference type="InterPro" id="IPR024791">
    <property type="entry name" value="Cyt_c/ubiquinol_Oxase_su3"/>
</dbReference>
<dbReference type="EMBL" id="JAKGTH010000006">
    <property type="protein sequence ID" value="MCF4100171.1"/>
    <property type="molecule type" value="Genomic_DNA"/>
</dbReference>
<evidence type="ECO:0000256" key="1">
    <source>
        <dbReference type="ARBA" id="ARBA00004651"/>
    </source>
</evidence>
<reference evidence="10" key="1">
    <citation type="submission" date="2022-01" db="EMBL/GenBank/DDBJ databases">
        <title>Gillisia lutea sp. nov., isolated from marine plastic residues from the Malvarosa beach (Valencia, Spain).</title>
        <authorList>
            <person name="Vidal-Verdu A."/>
            <person name="Molina-Menor E."/>
            <person name="Satari L."/>
            <person name="Pascual J."/>
            <person name="Pereto J."/>
            <person name="Porcar M."/>
        </authorList>
    </citation>
    <scope>NUCLEOTIDE SEQUENCE</scope>
    <source>
        <strain evidence="10">M10.2A</strain>
    </source>
</reference>
<dbReference type="PROSITE" id="PS50253">
    <property type="entry name" value="COX3"/>
    <property type="match status" value="1"/>
</dbReference>
<keyword evidence="5 8" id="KW-1133">Transmembrane helix</keyword>
<dbReference type="InterPro" id="IPR000298">
    <property type="entry name" value="Cyt_c_oxidase-like_su3"/>
</dbReference>